<accession>A0A1Y1HJ28</accession>
<evidence type="ECO:0000256" key="5">
    <source>
        <dbReference type="SAM" id="Phobius"/>
    </source>
</evidence>
<dbReference type="Proteomes" id="UP000054558">
    <property type="component" value="Unassembled WGS sequence"/>
</dbReference>
<evidence type="ECO:0000256" key="1">
    <source>
        <dbReference type="ARBA" id="ARBA00004141"/>
    </source>
</evidence>
<dbReference type="GO" id="GO:0005789">
    <property type="term" value="C:endoplasmic reticulum membrane"/>
    <property type="evidence" value="ECO:0007669"/>
    <property type="project" value="InterPro"/>
</dbReference>
<evidence type="ECO:0000313" key="7">
    <source>
        <dbReference type="Proteomes" id="UP000054558"/>
    </source>
</evidence>
<dbReference type="OMA" id="STHYTHF"/>
<dbReference type="EMBL" id="DF236954">
    <property type="protein sequence ID" value="GAQ77913.1"/>
    <property type="molecule type" value="Genomic_DNA"/>
</dbReference>
<sequence length="190" mass="21396">MAAASSAHIGAGVLHHREKPMSPKGLDYLPKGPFVFHADPPADLNKNTSWLLYPGIWTSYVLIIGFVWMLFVSLGGVPSGLAWTYVHLLHFVITFYLLHWRKGSPFGEDQGIYDRLTMWEQIDDGVQFTRTKKFFTAVPVVLFLIASHATDYHDHPFFALNVLAVGILLLAKTPMLHKVRIFGINSDYPS</sequence>
<keyword evidence="3 5" id="KW-1133">Transmembrane helix</keyword>
<evidence type="ECO:0000256" key="4">
    <source>
        <dbReference type="ARBA" id="ARBA00023136"/>
    </source>
</evidence>
<proteinExistence type="predicted"/>
<keyword evidence="4 5" id="KW-0472">Membrane</keyword>
<dbReference type="GO" id="GO:0006672">
    <property type="term" value="P:ceramide metabolic process"/>
    <property type="evidence" value="ECO:0000318"/>
    <property type="project" value="GO_Central"/>
</dbReference>
<dbReference type="STRING" id="105231.A0A1Y1HJ28"/>
<dbReference type="OrthoDB" id="1932233at2759"/>
<keyword evidence="2 5" id="KW-0812">Transmembrane</keyword>
<dbReference type="AlphaFoldDB" id="A0A1Y1HJ28"/>
<protein>
    <submittedName>
        <fullName evidence="6">ORMDL family protein</fullName>
    </submittedName>
</protein>
<organism evidence="6 7">
    <name type="scientific">Klebsormidium nitens</name>
    <name type="common">Green alga</name>
    <name type="synonym">Ulothrix nitens</name>
    <dbReference type="NCBI Taxonomy" id="105231"/>
    <lineage>
        <taxon>Eukaryota</taxon>
        <taxon>Viridiplantae</taxon>
        <taxon>Streptophyta</taxon>
        <taxon>Klebsormidiophyceae</taxon>
        <taxon>Klebsormidiales</taxon>
        <taxon>Klebsormidiaceae</taxon>
        <taxon>Klebsormidium</taxon>
    </lineage>
</organism>
<feature type="transmembrane region" description="Helical" evidence="5">
    <location>
        <begin position="50"/>
        <end position="74"/>
    </location>
</feature>
<dbReference type="GO" id="GO:0017059">
    <property type="term" value="C:serine palmitoyltransferase complex"/>
    <property type="evidence" value="ECO:0000318"/>
    <property type="project" value="GO_Central"/>
</dbReference>
<reference evidence="6 7" key="1">
    <citation type="journal article" date="2014" name="Nat. Commun.">
        <title>Klebsormidium flaccidum genome reveals primary factors for plant terrestrial adaptation.</title>
        <authorList>
            <person name="Hori K."/>
            <person name="Maruyama F."/>
            <person name="Fujisawa T."/>
            <person name="Togashi T."/>
            <person name="Yamamoto N."/>
            <person name="Seo M."/>
            <person name="Sato S."/>
            <person name="Yamada T."/>
            <person name="Mori H."/>
            <person name="Tajima N."/>
            <person name="Moriyama T."/>
            <person name="Ikeuchi M."/>
            <person name="Watanabe M."/>
            <person name="Wada H."/>
            <person name="Kobayashi K."/>
            <person name="Saito M."/>
            <person name="Masuda T."/>
            <person name="Sasaki-Sekimoto Y."/>
            <person name="Mashiguchi K."/>
            <person name="Awai K."/>
            <person name="Shimojima M."/>
            <person name="Masuda S."/>
            <person name="Iwai M."/>
            <person name="Nobusawa T."/>
            <person name="Narise T."/>
            <person name="Kondo S."/>
            <person name="Saito H."/>
            <person name="Sato R."/>
            <person name="Murakawa M."/>
            <person name="Ihara Y."/>
            <person name="Oshima-Yamada Y."/>
            <person name="Ohtaka K."/>
            <person name="Satoh M."/>
            <person name="Sonobe K."/>
            <person name="Ishii M."/>
            <person name="Ohtani R."/>
            <person name="Kanamori-Sato M."/>
            <person name="Honoki R."/>
            <person name="Miyazaki D."/>
            <person name="Mochizuki H."/>
            <person name="Umetsu J."/>
            <person name="Higashi K."/>
            <person name="Shibata D."/>
            <person name="Kamiya Y."/>
            <person name="Sato N."/>
            <person name="Nakamura Y."/>
            <person name="Tabata S."/>
            <person name="Ida S."/>
            <person name="Kurokawa K."/>
            <person name="Ohta H."/>
        </authorList>
    </citation>
    <scope>NUCLEOTIDE SEQUENCE [LARGE SCALE GENOMIC DNA]</scope>
    <source>
        <strain evidence="6 7">NIES-2285</strain>
    </source>
</reference>
<evidence type="ECO:0000313" key="6">
    <source>
        <dbReference type="EMBL" id="GAQ77913.1"/>
    </source>
</evidence>
<gene>
    <name evidence="6" type="ORF">KFL_000050490</name>
</gene>
<evidence type="ECO:0000256" key="2">
    <source>
        <dbReference type="ARBA" id="ARBA00022692"/>
    </source>
</evidence>
<feature type="transmembrane region" description="Helical" evidence="5">
    <location>
        <begin position="134"/>
        <end position="150"/>
    </location>
</feature>
<dbReference type="GO" id="GO:0090156">
    <property type="term" value="P:intracellular sphingolipid homeostasis"/>
    <property type="evidence" value="ECO:0000318"/>
    <property type="project" value="GO_Central"/>
</dbReference>
<evidence type="ECO:0000256" key="3">
    <source>
        <dbReference type="ARBA" id="ARBA00022989"/>
    </source>
</evidence>
<dbReference type="InterPro" id="IPR007203">
    <property type="entry name" value="ORMDL"/>
</dbReference>
<feature type="transmembrane region" description="Helical" evidence="5">
    <location>
        <begin position="156"/>
        <end position="171"/>
    </location>
</feature>
<comment type="subcellular location">
    <subcellularLocation>
        <location evidence="1">Membrane</location>
        <topology evidence="1">Multi-pass membrane protein</topology>
    </subcellularLocation>
</comment>
<feature type="transmembrane region" description="Helical" evidence="5">
    <location>
        <begin position="80"/>
        <end position="98"/>
    </location>
</feature>
<keyword evidence="7" id="KW-1185">Reference proteome</keyword>
<name>A0A1Y1HJ28_KLENI</name>
<dbReference type="GO" id="GO:0030148">
    <property type="term" value="P:sphingolipid biosynthetic process"/>
    <property type="evidence" value="ECO:0000318"/>
    <property type="project" value="GO_Central"/>
</dbReference>
<dbReference type="Pfam" id="PF04061">
    <property type="entry name" value="ORMDL"/>
    <property type="match status" value="1"/>
</dbReference>
<dbReference type="PANTHER" id="PTHR12665">
    <property type="entry name" value="ORMDL PROTEINS"/>
    <property type="match status" value="1"/>
</dbReference>